<accession>A0A2P2QGL5</accession>
<protein>
    <submittedName>
        <fullName evidence="1">Uncharacterized protein</fullName>
    </submittedName>
</protein>
<organism evidence="1">
    <name type="scientific">Rhizophora mucronata</name>
    <name type="common">Asiatic mangrove</name>
    <dbReference type="NCBI Taxonomy" id="61149"/>
    <lineage>
        <taxon>Eukaryota</taxon>
        <taxon>Viridiplantae</taxon>
        <taxon>Streptophyta</taxon>
        <taxon>Embryophyta</taxon>
        <taxon>Tracheophyta</taxon>
        <taxon>Spermatophyta</taxon>
        <taxon>Magnoliopsida</taxon>
        <taxon>eudicotyledons</taxon>
        <taxon>Gunneridae</taxon>
        <taxon>Pentapetalae</taxon>
        <taxon>rosids</taxon>
        <taxon>fabids</taxon>
        <taxon>Malpighiales</taxon>
        <taxon>Rhizophoraceae</taxon>
        <taxon>Rhizophora</taxon>
    </lineage>
</organism>
<name>A0A2P2QGL5_RHIMU</name>
<evidence type="ECO:0000313" key="1">
    <source>
        <dbReference type="EMBL" id="MBX66172.1"/>
    </source>
</evidence>
<dbReference type="AlphaFoldDB" id="A0A2P2QGL5"/>
<proteinExistence type="predicted"/>
<sequence length="25" mass="2859">MIQKPINILSLNSFSKAIIDHNTFN</sequence>
<dbReference type="EMBL" id="GGEC01085688">
    <property type="protein sequence ID" value="MBX66172.1"/>
    <property type="molecule type" value="Transcribed_RNA"/>
</dbReference>
<reference evidence="1" key="1">
    <citation type="submission" date="2018-02" db="EMBL/GenBank/DDBJ databases">
        <title>Rhizophora mucronata_Transcriptome.</title>
        <authorList>
            <person name="Meera S.P."/>
            <person name="Sreeshan A."/>
            <person name="Augustine A."/>
        </authorList>
    </citation>
    <scope>NUCLEOTIDE SEQUENCE</scope>
    <source>
        <tissue evidence="1">Leaf</tissue>
    </source>
</reference>